<feature type="compositionally biased region" description="Low complexity" evidence="1">
    <location>
        <begin position="1"/>
        <end position="10"/>
    </location>
</feature>
<accession>C7NEY3</accession>
<dbReference type="HOGENOM" id="CLU_2193504_0_0_11"/>
<dbReference type="RefSeq" id="WP_012802222.1">
    <property type="nucleotide sequence ID" value="NC_013169.1"/>
</dbReference>
<name>C7NEY3_KYTSD</name>
<keyword evidence="3" id="KW-1185">Reference proteome</keyword>
<feature type="compositionally biased region" description="Acidic residues" evidence="1">
    <location>
        <begin position="11"/>
        <end position="27"/>
    </location>
</feature>
<dbReference type="KEGG" id="kse:Ksed_07510"/>
<gene>
    <name evidence="2" type="ordered locus">Ksed_07510</name>
</gene>
<evidence type="ECO:0000313" key="3">
    <source>
        <dbReference type="Proteomes" id="UP000006666"/>
    </source>
</evidence>
<protein>
    <submittedName>
        <fullName evidence="2">Uncharacterized protein</fullName>
    </submittedName>
</protein>
<feature type="compositionally biased region" description="Acidic residues" evidence="1">
    <location>
        <begin position="34"/>
        <end position="49"/>
    </location>
</feature>
<organism evidence="2 3">
    <name type="scientific">Kytococcus sedentarius (strain ATCC 14392 / DSM 20547 / JCM 11482 / CCUG 33030 / NBRC 15357 / NCTC 11040 / CCM 314 / 541)</name>
    <name type="common">Micrococcus sedentarius</name>
    <dbReference type="NCBI Taxonomy" id="478801"/>
    <lineage>
        <taxon>Bacteria</taxon>
        <taxon>Bacillati</taxon>
        <taxon>Actinomycetota</taxon>
        <taxon>Actinomycetes</taxon>
        <taxon>Micrococcales</taxon>
        <taxon>Kytococcaceae</taxon>
        <taxon>Kytococcus</taxon>
    </lineage>
</organism>
<sequence length="108" mass="10368">MSPAPGAVGPEGDDGADEGACDDDGVDEGPGVADADDEDAPDEGADDGVPDSVDGGCVLEGPLDDAEVDGSGAPGGSGVPAPPLHPATRPAHSTIATTLLCRLTPAPR</sequence>
<evidence type="ECO:0000256" key="1">
    <source>
        <dbReference type="SAM" id="MobiDB-lite"/>
    </source>
</evidence>
<feature type="region of interest" description="Disordered" evidence="1">
    <location>
        <begin position="1"/>
        <end position="95"/>
    </location>
</feature>
<dbReference type="AlphaFoldDB" id="C7NEY3"/>
<dbReference type="Proteomes" id="UP000006666">
    <property type="component" value="Chromosome"/>
</dbReference>
<proteinExistence type="predicted"/>
<reference evidence="2 3" key="1">
    <citation type="journal article" date="2009" name="Stand. Genomic Sci.">
        <title>Complete genome sequence of Kytococcus sedentarius type strain (541).</title>
        <authorList>
            <person name="Sims D."/>
            <person name="Brettin T."/>
            <person name="Detter J.C."/>
            <person name="Han C."/>
            <person name="Lapidus A."/>
            <person name="Copeland A."/>
            <person name="Glavina Del Rio T."/>
            <person name="Nolan M."/>
            <person name="Chen F."/>
            <person name="Lucas S."/>
            <person name="Tice H."/>
            <person name="Cheng J.F."/>
            <person name="Bruce D."/>
            <person name="Goodwin L."/>
            <person name="Pitluck S."/>
            <person name="Ovchinnikova G."/>
            <person name="Pati A."/>
            <person name="Ivanova N."/>
            <person name="Mavrommatis K."/>
            <person name="Chen A."/>
            <person name="Palaniappan K."/>
            <person name="D'haeseleer P."/>
            <person name="Chain P."/>
            <person name="Bristow J."/>
            <person name="Eisen J.A."/>
            <person name="Markowitz V."/>
            <person name="Hugenholtz P."/>
            <person name="Schneider S."/>
            <person name="Goker M."/>
            <person name="Pukall R."/>
            <person name="Kyrpides N.C."/>
            <person name="Klenk H.P."/>
        </authorList>
    </citation>
    <scope>NUCLEOTIDE SEQUENCE [LARGE SCALE GENOMIC DNA]</scope>
    <source>
        <strain evidence="3">ATCC 14392 / DSM 20547 / JCM 11482 / CCUG 33030 / NBRC 15357 / NCTC 11040 / CCM 314 / 541</strain>
    </source>
</reference>
<evidence type="ECO:0000313" key="2">
    <source>
        <dbReference type="EMBL" id="ACV05807.1"/>
    </source>
</evidence>
<dbReference type="EMBL" id="CP001686">
    <property type="protein sequence ID" value="ACV05807.1"/>
    <property type="molecule type" value="Genomic_DNA"/>
</dbReference>